<dbReference type="GO" id="GO:0016887">
    <property type="term" value="F:ATP hydrolysis activity"/>
    <property type="evidence" value="ECO:0007669"/>
    <property type="project" value="InterPro"/>
</dbReference>
<keyword evidence="8 9" id="KW-0472">Membrane</keyword>
<evidence type="ECO:0000259" key="10">
    <source>
        <dbReference type="PROSITE" id="PS50893"/>
    </source>
</evidence>
<dbReference type="PANTHER" id="PTHR43394">
    <property type="entry name" value="ATP-DEPENDENT PERMEASE MDL1, MITOCHONDRIAL"/>
    <property type="match status" value="1"/>
</dbReference>
<evidence type="ECO:0000256" key="6">
    <source>
        <dbReference type="ARBA" id="ARBA00022840"/>
    </source>
</evidence>
<dbReference type="Pfam" id="PF00664">
    <property type="entry name" value="ABC_membrane"/>
    <property type="match status" value="1"/>
</dbReference>
<organism evidence="12 13">
    <name type="scientific">Sinanaerobacter chloroacetimidivorans</name>
    <dbReference type="NCBI Taxonomy" id="2818044"/>
    <lineage>
        <taxon>Bacteria</taxon>
        <taxon>Bacillati</taxon>
        <taxon>Bacillota</taxon>
        <taxon>Clostridia</taxon>
        <taxon>Peptostreptococcales</taxon>
        <taxon>Anaerovoracaceae</taxon>
        <taxon>Sinanaerobacter</taxon>
    </lineage>
</organism>
<dbReference type="PROSITE" id="PS50929">
    <property type="entry name" value="ABC_TM1F"/>
    <property type="match status" value="1"/>
</dbReference>
<dbReference type="InterPro" id="IPR036640">
    <property type="entry name" value="ABC1_TM_sf"/>
</dbReference>
<dbReference type="SUPFAM" id="SSF52540">
    <property type="entry name" value="P-loop containing nucleoside triphosphate hydrolases"/>
    <property type="match status" value="1"/>
</dbReference>
<feature type="domain" description="ABC transmembrane type-1" evidence="11">
    <location>
        <begin position="16"/>
        <end position="298"/>
    </location>
</feature>
<feature type="transmembrane region" description="Helical" evidence="9">
    <location>
        <begin position="52"/>
        <end position="76"/>
    </location>
</feature>
<evidence type="ECO:0000259" key="11">
    <source>
        <dbReference type="PROSITE" id="PS50929"/>
    </source>
</evidence>
<evidence type="ECO:0000256" key="3">
    <source>
        <dbReference type="ARBA" id="ARBA00022475"/>
    </source>
</evidence>
<keyword evidence="5" id="KW-0547">Nucleotide-binding</keyword>
<evidence type="ECO:0000256" key="5">
    <source>
        <dbReference type="ARBA" id="ARBA00022741"/>
    </source>
</evidence>
<feature type="transmembrane region" description="Helical" evidence="9">
    <location>
        <begin position="157"/>
        <end position="181"/>
    </location>
</feature>
<evidence type="ECO:0000313" key="13">
    <source>
        <dbReference type="Proteomes" id="UP000675664"/>
    </source>
</evidence>
<dbReference type="InterPro" id="IPR027417">
    <property type="entry name" value="P-loop_NTPase"/>
</dbReference>
<evidence type="ECO:0000313" key="12">
    <source>
        <dbReference type="EMBL" id="MBR0597005.1"/>
    </source>
</evidence>
<name>A0A8J7W133_9FIRM</name>
<feature type="transmembrane region" description="Helical" evidence="9">
    <location>
        <begin position="242"/>
        <end position="263"/>
    </location>
</feature>
<dbReference type="Proteomes" id="UP000675664">
    <property type="component" value="Unassembled WGS sequence"/>
</dbReference>
<proteinExistence type="predicted"/>
<evidence type="ECO:0000256" key="2">
    <source>
        <dbReference type="ARBA" id="ARBA00022448"/>
    </source>
</evidence>
<evidence type="ECO:0000256" key="4">
    <source>
        <dbReference type="ARBA" id="ARBA00022692"/>
    </source>
</evidence>
<dbReference type="PANTHER" id="PTHR43394:SF1">
    <property type="entry name" value="ATP-BINDING CASSETTE SUB-FAMILY B MEMBER 10, MITOCHONDRIAL"/>
    <property type="match status" value="1"/>
</dbReference>
<keyword evidence="3" id="KW-1003">Cell membrane</keyword>
<dbReference type="InterPro" id="IPR011527">
    <property type="entry name" value="ABC1_TM_dom"/>
</dbReference>
<dbReference type="Pfam" id="PF00005">
    <property type="entry name" value="ABC_tran"/>
    <property type="match status" value="1"/>
</dbReference>
<comment type="caution">
    <text evidence="12">The sequence shown here is derived from an EMBL/GenBank/DDBJ whole genome shotgun (WGS) entry which is preliminary data.</text>
</comment>
<dbReference type="RefSeq" id="WP_227017138.1">
    <property type="nucleotide sequence ID" value="NZ_JAGSND010000002.1"/>
</dbReference>
<keyword evidence="13" id="KW-1185">Reference proteome</keyword>
<dbReference type="FunFam" id="1.20.1560.10:FF:000040">
    <property type="entry name" value="Multidrug ABC transporter ATP-binding protein"/>
    <property type="match status" value="1"/>
</dbReference>
<protein>
    <submittedName>
        <fullName evidence="12">ABC transporter ATP-binding protein</fullName>
    </submittedName>
</protein>
<dbReference type="GO" id="GO:0015421">
    <property type="term" value="F:ABC-type oligopeptide transporter activity"/>
    <property type="evidence" value="ECO:0007669"/>
    <property type="project" value="TreeGrafter"/>
</dbReference>
<dbReference type="SUPFAM" id="SSF90123">
    <property type="entry name" value="ABC transporter transmembrane region"/>
    <property type="match status" value="1"/>
</dbReference>
<feature type="transmembrane region" description="Helical" evidence="9">
    <location>
        <begin position="275"/>
        <end position="296"/>
    </location>
</feature>
<dbReference type="SMART" id="SM00382">
    <property type="entry name" value="AAA"/>
    <property type="match status" value="1"/>
</dbReference>
<dbReference type="GO" id="GO:0005524">
    <property type="term" value="F:ATP binding"/>
    <property type="evidence" value="ECO:0007669"/>
    <property type="project" value="UniProtKB-KW"/>
</dbReference>
<accession>A0A8J7W133</accession>
<comment type="subcellular location">
    <subcellularLocation>
        <location evidence="1">Cell membrane</location>
        <topology evidence="1">Multi-pass membrane protein</topology>
    </subcellularLocation>
</comment>
<reference evidence="12" key="2">
    <citation type="submission" date="2021-04" db="EMBL/GenBank/DDBJ databases">
        <authorList>
            <person name="Liu J."/>
        </authorList>
    </citation>
    <scope>NUCLEOTIDE SEQUENCE</scope>
    <source>
        <strain evidence="12">BAD-6</strain>
    </source>
</reference>
<dbReference type="CDD" id="cd18548">
    <property type="entry name" value="ABC_6TM_Tm287_like"/>
    <property type="match status" value="1"/>
</dbReference>
<dbReference type="PROSITE" id="PS00211">
    <property type="entry name" value="ABC_TRANSPORTER_1"/>
    <property type="match status" value="1"/>
</dbReference>
<gene>
    <name evidence="12" type="ORF">KCX82_03890</name>
</gene>
<keyword evidence="6 12" id="KW-0067">ATP-binding</keyword>
<keyword evidence="7 9" id="KW-1133">Transmembrane helix</keyword>
<evidence type="ECO:0000256" key="9">
    <source>
        <dbReference type="SAM" id="Phobius"/>
    </source>
</evidence>
<dbReference type="InterPro" id="IPR003593">
    <property type="entry name" value="AAA+_ATPase"/>
</dbReference>
<evidence type="ECO:0000256" key="1">
    <source>
        <dbReference type="ARBA" id="ARBA00004651"/>
    </source>
</evidence>
<feature type="transmembrane region" description="Helical" evidence="9">
    <location>
        <begin position="133"/>
        <end position="151"/>
    </location>
</feature>
<dbReference type="InterPro" id="IPR039421">
    <property type="entry name" value="Type_1_exporter"/>
</dbReference>
<dbReference type="PROSITE" id="PS50893">
    <property type="entry name" value="ABC_TRANSPORTER_2"/>
    <property type="match status" value="1"/>
</dbReference>
<dbReference type="EMBL" id="JAGSND010000002">
    <property type="protein sequence ID" value="MBR0597005.1"/>
    <property type="molecule type" value="Genomic_DNA"/>
</dbReference>
<dbReference type="Gene3D" id="3.40.50.300">
    <property type="entry name" value="P-loop containing nucleotide triphosphate hydrolases"/>
    <property type="match status" value="1"/>
</dbReference>
<dbReference type="GO" id="GO:0005886">
    <property type="term" value="C:plasma membrane"/>
    <property type="evidence" value="ECO:0007669"/>
    <property type="project" value="UniProtKB-SubCell"/>
</dbReference>
<dbReference type="Gene3D" id="1.20.1560.10">
    <property type="entry name" value="ABC transporter type 1, transmembrane domain"/>
    <property type="match status" value="1"/>
</dbReference>
<feature type="domain" description="ABC transporter" evidence="10">
    <location>
        <begin position="332"/>
        <end position="567"/>
    </location>
</feature>
<reference evidence="12" key="1">
    <citation type="submission" date="2021-04" db="EMBL/GenBank/DDBJ databases">
        <title>Sinoanaerobacter chloroacetimidivorans sp. nov., an obligate anaerobic bacterium isolated from anaerobic sludge.</title>
        <authorList>
            <person name="Bao Y."/>
        </authorList>
    </citation>
    <scope>NUCLEOTIDE SEQUENCE</scope>
    <source>
        <strain evidence="12">BAD-6</strain>
    </source>
</reference>
<dbReference type="InterPro" id="IPR003439">
    <property type="entry name" value="ABC_transporter-like_ATP-bd"/>
</dbReference>
<evidence type="ECO:0000256" key="7">
    <source>
        <dbReference type="ARBA" id="ARBA00022989"/>
    </source>
</evidence>
<dbReference type="AlphaFoldDB" id="A0A8J7W133"/>
<keyword evidence="2" id="KW-0813">Transport</keyword>
<sequence length="578" mass="63583">MFKILKNLKPFSTMIFFILLFIFGQAMAELALPTLMSDVVNNGMMQGDTGYILTYGGYMLLVALGSSLCSIIGAFFSAKVALGVGKNLRDMVFTRVENYSLHEFDKLGTASLITRTTNDIVQIQTVLVMMLRFMIYAPVMCIGGIVMAVSRDKGLTVILLVVIPVLLAFMGAVSLAVMPLFKSMQKKLDRLNMVLRENLTGIRVIRAFNKLNHEHNRFKDANGDLTNTAIKANQTMAVIQPVMMLLLNVTSIAITWFGGWRIAQNNMQIGDMMAFIQYAMQIMFSFVMVAVMFVMIPRAQASAERVNEVLEMEPEILDPEERRPSGGKTGFVAFENVSFYYPGAEQPALSNITFEAGPGEVTAIIGGTGSGKSTLINMIPRFYDASQGAVFVDSINVKDFSQEELRNKIGFVPQSAVLFSGSITENLSYGKMNATEEEICHAAEIAQASDFIADMPDGFDTIIAQGGTNVSGGQKQRLSIARALVRKPEIYIFDDSFSALDFKTDAKLRAALKNETGNAAVIIVAQRVSTVMDADQILVLDDGELVGMGTHKELLQSCQVYREIVSSQLSEEEMNTYE</sequence>
<keyword evidence="4 9" id="KW-0812">Transmembrane</keyword>
<dbReference type="InterPro" id="IPR017871">
    <property type="entry name" value="ABC_transporter-like_CS"/>
</dbReference>
<dbReference type="FunFam" id="3.40.50.300:FF:000854">
    <property type="entry name" value="Multidrug ABC transporter ATP-binding protein"/>
    <property type="match status" value="1"/>
</dbReference>
<evidence type="ECO:0000256" key="8">
    <source>
        <dbReference type="ARBA" id="ARBA00023136"/>
    </source>
</evidence>